<feature type="region of interest" description="Disordered" evidence="1">
    <location>
        <begin position="367"/>
        <end position="390"/>
    </location>
</feature>
<dbReference type="RefSeq" id="WP_076208191.1">
    <property type="nucleotide sequence ID" value="NZ_MBER01000184.1"/>
</dbReference>
<dbReference type="Proteomes" id="UP000187001">
    <property type="component" value="Unassembled WGS sequence"/>
</dbReference>
<name>A0ABD6QC01_MYCFO</name>
<dbReference type="AlphaFoldDB" id="A0ABD6QC01"/>
<dbReference type="EMBL" id="MBER01000184">
    <property type="protein sequence ID" value="OMC32691.1"/>
    <property type="molecule type" value="Genomic_DNA"/>
</dbReference>
<organism evidence="3 4">
    <name type="scientific">Mycolicibacterium fortuitum</name>
    <name type="common">Mycobacterium fortuitum</name>
    <dbReference type="NCBI Taxonomy" id="1766"/>
    <lineage>
        <taxon>Bacteria</taxon>
        <taxon>Bacillati</taxon>
        <taxon>Actinomycetota</taxon>
        <taxon>Actinomycetes</taxon>
        <taxon>Mycobacteriales</taxon>
        <taxon>Mycobacteriaceae</taxon>
        <taxon>Mycolicibacterium</taxon>
    </lineage>
</organism>
<sequence>MAVRPLVTTGVALLSAGALVAGTPALFVPRDEITVAASTAEATVHRTMTAEQINLVALSLQGAWQSFTQGYGGYYYQGVVTGPTTGYIRNEDGELEYPDENTPADTALVDRYGRQLYYENEEGQLVAATVGDMGDGVQFYDQAGNEANENYYAPGDCSASGAVCKDGFTGLAYYLSDNILPLDVVDNIFFEAGFNEFAYLGSVIGASIVDAFDPTQRLQLSKRVDEFFTGGAAMVVGSILNDNLPDGGFAQNLSNSFFFGYGANTGITAAVTYVVDAITQGTLNPVPGGVPEEEVADVSLLSAQQEAPVKTEAEPGSVTSTSLPNVSKLLSLPTDIESSFKKLAEKLEAPAESKLVKTLEVKAEDTTVDEAAETAEESSGAVTPAVEVSKPEAPKFELPKLDLGLKLTPKTTTTKEVAEVKETAAQEESEDKAGGTESADTGAATKAPNKFAPKSSTTERKKSAGEKFVENATKNLEKAFKPTTKAGADKQDTAKGAAATGASAKGASGGDSSAHADNAHADNKDSKSNDTKGNKDNKDSKSHKDK</sequence>
<protein>
    <submittedName>
        <fullName evidence="3">Uncharacterized protein</fullName>
    </submittedName>
</protein>
<comment type="caution">
    <text evidence="3">The sequence shown here is derived from an EMBL/GenBank/DDBJ whole genome shotgun (WGS) entry which is preliminary data.</text>
</comment>
<feature type="compositionally biased region" description="Basic and acidic residues" evidence="1">
    <location>
        <begin position="517"/>
        <end position="546"/>
    </location>
</feature>
<feature type="compositionally biased region" description="Acidic residues" evidence="1">
    <location>
        <begin position="367"/>
        <end position="376"/>
    </location>
</feature>
<evidence type="ECO:0000256" key="2">
    <source>
        <dbReference type="SAM" id="SignalP"/>
    </source>
</evidence>
<evidence type="ECO:0000313" key="4">
    <source>
        <dbReference type="Proteomes" id="UP000187001"/>
    </source>
</evidence>
<evidence type="ECO:0000256" key="1">
    <source>
        <dbReference type="SAM" id="MobiDB-lite"/>
    </source>
</evidence>
<feature type="compositionally biased region" description="Basic and acidic residues" evidence="1">
    <location>
        <begin position="457"/>
        <end position="480"/>
    </location>
</feature>
<feature type="compositionally biased region" description="Low complexity" evidence="1">
    <location>
        <begin position="494"/>
        <end position="516"/>
    </location>
</feature>
<evidence type="ECO:0000313" key="3">
    <source>
        <dbReference type="EMBL" id="OMC32691.1"/>
    </source>
</evidence>
<feature type="region of interest" description="Disordered" evidence="1">
    <location>
        <begin position="410"/>
        <end position="546"/>
    </location>
</feature>
<feature type="chain" id="PRO_5044891033" evidence="2">
    <location>
        <begin position="21"/>
        <end position="546"/>
    </location>
</feature>
<reference evidence="3 4" key="1">
    <citation type="submission" date="2016-07" db="EMBL/GenBank/DDBJ databases">
        <authorList>
            <person name="Sutton G."/>
            <person name="Brinkac L."/>
            <person name="Sanka R."/>
            <person name="Adams M."/>
            <person name="Lau E."/>
            <person name="Kumar A."/>
            <person name="Macaden R."/>
        </authorList>
    </citation>
    <scope>NUCLEOTIDE SEQUENCE [LARGE SCALE GENOMIC DNA]</scope>
    <source>
        <strain evidence="3 4">GA-0871</strain>
    </source>
</reference>
<gene>
    <name evidence="3" type="ORF">A5742_15105</name>
</gene>
<feature type="signal peptide" evidence="2">
    <location>
        <begin position="1"/>
        <end position="20"/>
    </location>
</feature>
<accession>A0ABD6QC01</accession>
<keyword evidence="2" id="KW-0732">Signal</keyword>
<proteinExistence type="predicted"/>